<dbReference type="GO" id="GO:0030288">
    <property type="term" value="C:outer membrane-bounded periplasmic space"/>
    <property type="evidence" value="ECO:0007669"/>
    <property type="project" value="TreeGrafter"/>
</dbReference>
<proteinExistence type="inferred from homology"/>
<evidence type="ECO:0000256" key="6">
    <source>
        <dbReference type="ARBA" id="ARBA00023288"/>
    </source>
</evidence>
<dbReference type="InterPro" id="IPR002491">
    <property type="entry name" value="ABC_transptr_periplasmic_BD"/>
</dbReference>
<reference evidence="9 10" key="1">
    <citation type="journal article" date="2009" name="Int. J. Syst. Evol. Microbiol.">
        <title>Paenibacillus contaminans sp. nov., isolated from a contaminated laboratory plate.</title>
        <authorList>
            <person name="Chou J.H."/>
            <person name="Lee J.H."/>
            <person name="Lin M.C."/>
            <person name="Chang P.S."/>
            <person name="Arun A.B."/>
            <person name="Young C.C."/>
            <person name="Chen W.M."/>
        </authorList>
    </citation>
    <scope>NUCLEOTIDE SEQUENCE [LARGE SCALE GENOMIC DNA]</scope>
    <source>
        <strain evidence="9 10">CKOBP-6</strain>
    </source>
</reference>
<comment type="subcellular location">
    <subcellularLocation>
        <location evidence="1">Cell membrane</location>
        <topology evidence="1">Lipid-anchor</topology>
    </subcellularLocation>
</comment>
<feature type="chain" id="PRO_5016235741" evidence="7">
    <location>
        <begin position="34"/>
        <end position="333"/>
    </location>
</feature>
<dbReference type="AlphaFoldDB" id="A0A329MGU6"/>
<comment type="caution">
    <text evidence="9">The sequence shown here is derived from an EMBL/GenBank/DDBJ whole genome shotgun (WGS) entry which is preliminary data.</text>
</comment>
<evidence type="ECO:0000313" key="10">
    <source>
        <dbReference type="Proteomes" id="UP000250369"/>
    </source>
</evidence>
<evidence type="ECO:0000256" key="2">
    <source>
        <dbReference type="ARBA" id="ARBA00008814"/>
    </source>
</evidence>
<evidence type="ECO:0000256" key="3">
    <source>
        <dbReference type="ARBA" id="ARBA00022448"/>
    </source>
</evidence>
<protein>
    <submittedName>
        <fullName evidence="9">Iron-siderophore ABC transporter substrate-binding protein</fullName>
    </submittedName>
</protein>
<name>A0A329MGU6_9BACL</name>
<keyword evidence="6" id="KW-0449">Lipoprotein</keyword>
<dbReference type="Gene3D" id="3.40.50.1980">
    <property type="entry name" value="Nitrogenase molybdenum iron protein domain"/>
    <property type="match status" value="2"/>
</dbReference>
<evidence type="ECO:0000256" key="4">
    <source>
        <dbReference type="ARBA" id="ARBA00022729"/>
    </source>
</evidence>
<dbReference type="GO" id="GO:1901678">
    <property type="term" value="P:iron coordination entity transport"/>
    <property type="evidence" value="ECO:0007669"/>
    <property type="project" value="UniProtKB-ARBA"/>
</dbReference>
<dbReference type="FunFam" id="3.40.50.1980:FF:000003">
    <property type="entry name" value="Iron ABC transporter substrate-binding protein"/>
    <property type="match status" value="1"/>
</dbReference>
<evidence type="ECO:0000313" key="9">
    <source>
        <dbReference type="EMBL" id="RAV19064.1"/>
    </source>
</evidence>
<dbReference type="PANTHER" id="PTHR30532">
    <property type="entry name" value="IRON III DICITRATE-BINDING PERIPLASMIC PROTEIN"/>
    <property type="match status" value="1"/>
</dbReference>
<keyword evidence="3" id="KW-0813">Transport</keyword>
<keyword evidence="4 7" id="KW-0732">Signal</keyword>
<sequence>MGLKSKGKQSKLWLTAWVTVVSIALMLAGCGNAATDKGTGGASASPSPGQEVSKPYVVKHAMGETPIEATPKRVVVLTNEAAEALLSLGVKPVGSTRAFYGDVWYPHMKKEMEGVTDLGTEQQPNIEAIASLKPDLIIGNKLRQEKVYDQLSKIAPTVFSETLRAEWQNNYKLYAEAVNKKAEGENVLASFDKRVQELKDKAGDKLNQKASVVRFMPGKVRIYYNDTFPGVLFKKLGIKRPDVQNKEEFMAEVSKERIPEMEGDILFYFTYETGNQEASKLEQEWTNDPLWKNLNVVKAGKVHKVDDVVWTTAGGVMAANLLLDDMYKYFDVK</sequence>
<dbReference type="PROSITE" id="PS51257">
    <property type="entry name" value="PROKAR_LIPOPROTEIN"/>
    <property type="match status" value="1"/>
</dbReference>
<dbReference type="GO" id="GO:0005886">
    <property type="term" value="C:plasma membrane"/>
    <property type="evidence" value="ECO:0007669"/>
    <property type="project" value="UniProtKB-SubCell"/>
</dbReference>
<evidence type="ECO:0000259" key="8">
    <source>
        <dbReference type="PROSITE" id="PS50983"/>
    </source>
</evidence>
<feature type="signal peptide" evidence="7">
    <location>
        <begin position="1"/>
        <end position="33"/>
    </location>
</feature>
<dbReference type="Proteomes" id="UP000250369">
    <property type="component" value="Unassembled WGS sequence"/>
</dbReference>
<evidence type="ECO:0000256" key="7">
    <source>
        <dbReference type="SAM" id="SignalP"/>
    </source>
</evidence>
<evidence type="ECO:0000256" key="5">
    <source>
        <dbReference type="ARBA" id="ARBA00023139"/>
    </source>
</evidence>
<dbReference type="PROSITE" id="PS50983">
    <property type="entry name" value="FE_B12_PBP"/>
    <property type="match status" value="1"/>
</dbReference>
<keyword evidence="10" id="KW-1185">Reference proteome</keyword>
<dbReference type="PANTHER" id="PTHR30532:SF21">
    <property type="entry name" value="SIDEROPHORE-BINDING LIPOPROTEIN YFIY-RELATED"/>
    <property type="match status" value="1"/>
</dbReference>
<comment type="similarity">
    <text evidence="2">Belongs to the bacterial solute-binding protein 8 family.</text>
</comment>
<dbReference type="OrthoDB" id="9793175at2"/>
<dbReference type="FunFam" id="3.40.50.1980:FF:000018">
    <property type="entry name" value="Iron(III) dicitrate-binding periplasmic protein"/>
    <property type="match status" value="1"/>
</dbReference>
<organism evidence="9 10">
    <name type="scientific">Paenibacillus contaminans</name>
    <dbReference type="NCBI Taxonomy" id="450362"/>
    <lineage>
        <taxon>Bacteria</taxon>
        <taxon>Bacillati</taxon>
        <taxon>Bacillota</taxon>
        <taxon>Bacilli</taxon>
        <taxon>Bacillales</taxon>
        <taxon>Paenibacillaceae</taxon>
        <taxon>Paenibacillus</taxon>
    </lineage>
</organism>
<evidence type="ECO:0000256" key="1">
    <source>
        <dbReference type="ARBA" id="ARBA00004193"/>
    </source>
</evidence>
<feature type="domain" description="Fe/B12 periplasmic-binding" evidence="8">
    <location>
        <begin position="73"/>
        <end position="333"/>
    </location>
</feature>
<dbReference type="SUPFAM" id="SSF53807">
    <property type="entry name" value="Helical backbone' metal receptor"/>
    <property type="match status" value="1"/>
</dbReference>
<dbReference type="EMBL" id="QMFB01000014">
    <property type="protein sequence ID" value="RAV19064.1"/>
    <property type="molecule type" value="Genomic_DNA"/>
</dbReference>
<dbReference type="InterPro" id="IPR051313">
    <property type="entry name" value="Bact_iron-sidero_bind"/>
</dbReference>
<dbReference type="CDD" id="cd01146">
    <property type="entry name" value="FhuD"/>
    <property type="match status" value="1"/>
</dbReference>
<dbReference type="Pfam" id="PF01497">
    <property type="entry name" value="Peripla_BP_2"/>
    <property type="match status" value="1"/>
</dbReference>
<keyword evidence="5" id="KW-0564">Palmitate</keyword>
<accession>A0A329MGU6</accession>
<gene>
    <name evidence="9" type="ORF">DQG23_23285</name>
</gene>